<dbReference type="Proteomes" id="UP000640052">
    <property type="component" value="Unassembled WGS sequence"/>
</dbReference>
<feature type="compositionally biased region" description="Basic and acidic residues" evidence="1">
    <location>
        <begin position="402"/>
        <end position="415"/>
    </location>
</feature>
<feature type="region of interest" description="Disordered" evidence="1">
    <location>
        <begin position="83"/>
        <end position="102"/>
    </location>
</feature>
<dbReference type="PANTHER" id="PTHR33824:SF7">
    <property type="entry name" value="POLYKETIDE CYCLASE_DEHYDRASE AND LIPID TRANSPORT SUPERFAMILY PROTEIN"/>
    <property type="match status" value="1"/>
</dbReference>
<dbReference type="SUPFAM" id="SSF55961">
    <property type="entry name" value="Bet v1-like"/>
    <property type="match status" value="1"/>
</dbReference>
<dbReference type="EMBL" id="BOOA01000062">
    <property type="protein sequence ID" value="GIH27735.1"/>
    <property type="molecule type" value="Genomic_DNA"/>
</dbReference>
<evidence type="ECO:0008006" key="4">
    <source>
        <dbReference type="Google" id="ProtNLM"/>
    </source>
</evidence>
<name>A0A919QHY2_9ACTN</name>
<accession>A0A919QHY2</accession>
<feature type="region of interest" description="Disordered" evidence="1">
    <location>
        <begin position="1"/>
        <end position="30"/>
    </location>
</feature>
<evidence type="ECO:0000313" key="2">
    <source>
        <dbReference type="EMBL" id="GIH27735.1"/>
    </source>
</evidence>
<feature type="region of interest" description="Disordered" evidence="1">
    <location>
        <begin position="267"/>
        <end position="415"/>
    </location>
</feature>
<feature type="compositionally biased region" description="Basic and acidic residues" evidence="1">
    <location>
        <begin position="341"/>
        <end position="366"/>
    </location>
</feature>
<dbReference type="InterPro" id="IPR023393">
    <property type="entry name" value="START-like_dom_sf"/>
</dbReference>
<dbReference type="Gene3D" id="3.30.530.20">
    <property type="match status" value="1"/>
</dbReference>
<sequence>MAGPKVSDAEKLDQAAEKVEQVSAADQVGQVSPTDRLVQELRNLVQAYAERALLSAGKVEGLAGRLTDFAEGGGSGLINAITGAKKSDRREEDSSDEAQVGQAKRLGRVKGAVAGGLGGLGRRIGRMRMTDIVETIDIGAPVRVVYNQFEDCTGFMTKANLQQESEESGPLGPKMRVVGSDRTWEPEVVDRVPDQRIVWSSKGDKGHLDGVVTFHALMPDLTRVILAMEYQPQGLLQRVGNVCGVQGRRAQLELKHFAHHVMTQLPHHDETADEAKLSKASEAETAQREGPEETAEHKEEQRGGAEEAADQVEGPPDARRPEETEQRSQADEGAAPEEEELRGQAEEAAAQKEERSEERRLEREPCEAEGVPESVVVRERPQGVGVGRPVRRRNTVSEEEDARPTRSGGRDTRTR</sequence>
<feature type="compositionally biased region" description="Basic and acidic residues" evidence="1">
    <location>
        <begin position="7"/>
        <end position="20"/>
    </location>
</feature>
<dbReference type="PANTHER" id="PTHR33824">
    <property type="entry name" value="POLYKETIDE CYCLASE/DEHYDRASE AND LIPID TRANSPORT SUPERFAMILY PROTEIN"/>
    <property type="match status" value="1"/>
</dbReference>
<organism evidence="2 3">
    <name type="scientific">Acrocarpospora phusangensis</name>
    <dbReference type="NCBI Taxonomy" id="1070424"/>
    <lineage>
        <taxon>Bacteria</taxon>
        <taxon>Bacillati</taxon>
        <taxon>Actinomycetota</taxon>
        <taxon>Actinomycetes</taxon>
        <taxon>Streptosporangiales</taxon>
        <taxon>Streptosporangiaceae</taxon>
        <taxon>Acrocarpospora</taxon>
    </lineage>
</organism>
<protein>
    <recommendedName>
        <fullName evidence="4">Coenzyme Q-binding protein COQ10 START domain-containing protein</fullName>
    </recommendedName>
</protein>
<proteinExistence type="predicted"/>
<feature type="compositionally biased region" description="Basic and acidic residues" evidence="1">
    <location>
        <begin position="267"/>
        <end position="305"/>
    </location>
</feature>
<evidence type="ECO:0000256" key="1">
    <source>
        <dbReference type="SAM" id="MobiDB-lite"/>
    </source>
</evidence>
<reference evidence="2" key="1">
    <citation type="submission" date="2021-01" db="EMBL/GenBank/DDBJ databases">
        <title>Whole genome shotgun sequence of Acrocarpospora phusangensis NBRC 108782.</title>
        <authorList>
            <person name="Komaki H."/>
            <person name="Tamura T."/>
        </authorList>
    </citation>
    <scope>NUCLEOTIDE SEQUENCE</scope>
    <source>
        <strain evidence="2">NBRC 108782</strain>
    </source>
</reference>
<dbReference type="RefSeq" id="WP_204044384.1">
    <property type="nucleotide sequence ID" value="NZ_BOOA01000062.1"/>
</dbReference>
<keyword evidence="3" id="KW-1185">Reference proteome</keyword>
<comment type="caution">
    <text evidence="2">The sequence shown here is derived from an EMBL/GenBank/DDBJ whole genome shotgun (WGS) entry which is preliminary data.</text>
</comment>
<gene>
    <name evidence="2" type="ORF">Aph01nite_60450</name>
</gene>
<feature type="compositionally biased region" description="Basic and acidic residues" evidence="1">
    <location>
        <begin position="316"/>
        <end position="330"/>
    </location>
</feature>
<dbReference type="InterPro" id="IPR047137">
    <property type="entry name" value="ORF3"/>
</dbReference>
<evidence type="ECO:0000313" key="3">
    <source>
        <dbReference type="Proteomes" id="UP000640052"/>
    </source>
</evidence>
<dbReference type="AlphaFoldDB" id="A0A919QHY2"/>